<evidence type="ECO:0000256" key="4">
    <source>
        <dbReference type="ARBA" id="ARBA00007171"/>
    </source>
</evidence>
<keyword evidence="10 16" id="KW-1133">Transmembrane helix</keyword>
<comment type="catalytic activity">
    <reaction evidence="13">
        <text>Preferential cleavage: (Ac)2-L-Lys-D-Ala-|-D-Ala. Also transpeptidation of peptidyl-alanyl moieties that are N-acyl substituents of D-alanine.</text>
        <dbReference type="EC" id="3.4.16.4"/>
    </reaction>
</comment>
<evidence type="ECO:0000256" key="13">
    <source>
        <dbReference type="ARBA" id="ARBA00034000"/>
    </source>
</evidence>
<evidence type="ECO:0000313" key="19">
    <source>
        <dbReference type="EMBL" id="TWH81052.1"/>
    </source>
</evidence>
<keyword evidence="7 16" id="KW-0812">Transmembrane</keyword>
<dbReference type="GO" id="GO:0008658">
    <property type="term" value="F:penicillin binding"/>
    <property type="evidence" value="ECO:0007669"/>
    <property type="project" value="InterPro"/>
</dbReference>
<feature type="transmembrane region" description="Helical" evidence="16">
    <location>
        <begin position="26"/>
        <end position="53"/>
    </location>
</feature>
<evidence type="ECO:0000256" key="2">
    <source>
        <dbReference type="ARBA" id="ARBA00004236"/>
    </source>
</evidence>
<evidence type="ECO:0000259" key="18">
    <source>
        <dbReference type="Pfam" id="PF03717"/>
    </source>
</evidence>
<protein>
    <recommendedName>
        <fullName evidence="5">serine-type D-Ala-D-Ala carboxypeptidase</fullName>
        <ecNumber evidence="5">3.4.16.4</ecNumber>
    </recommendedName>
</protein>
<dbReference type="EMBL" id="VLKI01000018">
    <property type="protein sequence ID" value="TWH81052.1"/>
    <property type="molecule type" value="Genomic_DNA"/>
</dbReference>
<evidence type="ECO:0000256" key="7">
    <source>
        <dbReference type="ARBA" id="ARBA00022692"/>
    </source>
</evidence>
<evidence type="ECO:0000256" key="1">
    <source>
        <dbReference type="ARBA" id="ARBA00004167"/>
    </source>
</evidence>
<evidence type="ECO:0000256" key="8">
    <source>
        <dbReference type="ARBA" id="ARBA00022960"/>
    </source>
</evidence>
<dbReference type="Pfam" id="PF03717">
    <property type="entry name" value="PBP_dimer"/>
    <property type="match status" value="1"/>
</dbReference>
<keyword evidence="6" id="KW-1003">Cell membrane</keyword>
<keyword evidence="11 16" id="KW-0472">Membrane</keyword>
<dbReference type="Gene3D" id="3.40.710.10">
    <property type="entry name" value="DD-peptidase/beta-lactamase superfamily"/>
    <property type="match status" value="1"/>
</dbReference>
<dbReference type="SUPFAM" id="SSF56601">
    <property type="entry name" value="beta-lactamase/transpeptidase-like"/>
    <property type="match status" value="1"/>
</dbReference>
<evidence type="ECO:0000256" key="12">
    <source>
        <dbReference type="ARBA" id="ARBA00023316"/>
    </source>
</evidence>
<dbReference type="PANTHER" id="PTHR30627:SF2">
    <property type="entry name" value="PEPTIDOGLYCAN D,D-TRANSPEPTIDASE MRDA"/>
    <property type="match status" value="1"/>
</dbReference>
<proteinExistence type="inferred from homology"/>
<evidence type="ECO:0000259" key="17">
    <source>
        <dbReference type="Pfam" id="PF00905"/>
    </source>
</evidence>
<feature type="coiled-coil region" evidence="14">
    <location>
        <begin position="144"/>
        <end position="171"/>
    </location>
</feature>
<keyword evidence="20" id="KW-1185">Reference proteome</keyword>
<evidence type="ECO:0000256" key="3">
    <source>
        <dbReference type="ARBA" id="ARBA00004752"/>
    </source>
</evidence>
<feature type="domain" description="Penicillin-binding protein transpeptidase" evidence="17">
    <location>
        <begin position="363"/>
        <end position="689"/>
    </location>
</feature>
<evidence type="ECO:0000256" key="9">
    <source>
        <dbReference type="ARBA" id="ARBA00022984"/>
    </source>
</evidence>
<dbReference type="GO" id="GO:0009002">
    <property type="term" value="F:serine-type D-Ala-D-Ala carboxypeptidase activity"/>
    <property type="evidence" value="ECO:0007669"/>
    <property type="project" value="UniProtKB-EC"/>
</dbReference>
<dbReference type="AlphaFoldDB" id="A0A562JD15"/>
<accession>A0A562JD15</accession>
<keyword evidence="9" id="KW-0573">Peptidoglycan synthesis</keyword>
<keyword evidence="14" id="KW-0175">Coiled coil</keyword>
<dbReference type="Gene3D" id="1.10.10.1230">
    <property type="entry name" value="Penicillin-binding protein, N-terminal non-catalytic domain, head sub-domain"/>
    <property type="match status" value="1"/>
</dbReference>
<comment type="similarity">
    <text evidence="4">Belongs to the transpeptidase family.</text>
</comment>
<dbReference type="SUPFAM" id="SSF56519">
    <property type="entry name" value="Penicillin binding protein dimerisation domain"/>
    <property type="match status" value="1"/>
</dbReference>
<sequence>MVKETFLKEVCDTLNRKKKKKTHVPFRLNMLFFVVFLLFSMLILRLGMVQIVYGDDYKREIERTEDVTVNSPVPRGKMFDRNGKVIVDNTPQNAITFTNNGYKQDEMLEVAERLAQLIEINTKKVQERDKKDYWIIKNPDEAEKKVSEKEIEALKKKHEGEQKELDKAIYQLTLDRITEEELKELKEQDLKVLAIFREFTSGYALTPQIVKNKDVTPEEFAVVSENLQLLPGVDTTTDWERYYAFGDTLKSVLGKVTSSDEGIPAEQLEYYMARDYSRNDRVGKSYIEMQYEEVLHGQKAKVKNITDKAGNVLETVPITDGQRGKDLVLSIDMDLQKAVEQIIEEELRAAKASPGTALLDRAYVLLMDPHTGEILSMAGKRIVKDEKTGKSEMQDDALGNITTTYNVGSAIKGATILTGFKEGVIQPNSVIYDRPLQIKNTPVKKSWKNFGPLNDINALKYSSNVYMFETAIRIGNGEYKFDRPLPLDPKGFDTIRDSFAQFGLGVRTGIDLPNEQTGFKGMSTMPGFMLDLAIGQYDTYSNMQLAQYVSVIANGGNRMEPHIVKEIREPLMENNELGPIVEEMEPKVLNRVELEKGWMERVQEGFRRVMQEKGGTAYTYFAGKEYKPAGKTGTAEAFYDGPERSKFGKEPPEVMNLSLVGYAPSVNPEVAMAVLVPWAYQGGRDHGANKKIGERVLDAYFDLKKNRHEEGKDSEDPVQKVENINEVLEGQEDVREEEENE</sequence>
<evidence type="ECO:0000256" key="11">
    <source>
        <dbReference type="ARBA" id="ARBA00023136"/>
    </source>
</evidence>
<comment type="pathway">
    <text evidence="3">Cell wall biogenesis; peptidoglycan biosynthesis.</text>
</comment>
<comment type="caution">
    <text evidence="19">The sequence shown here is derived from an EMBL/GenBank/DDBJ whole genome shotgun (WGS) entry which is preliminary data.</text>
</comment>
<dbReference type="InterPro" id="IPR005311">
    <property type="entry name" value="PBP_dimer"/>
</dbReference>
<dbReference type="GO" id="GO:0009252">
    <property type="term" value="P:peptidoglycan biosynthetic process"/>
    <property type="evidence" value="ECO:0007669"/>
    <property type="project" value="UniProtKB-UniPathway"/>
</dbReference>
<dbReference type="Gene3D" id="3.90.1310.10">
    <property type="entry name" value="Penicillin-binding protein 2a (Domain 2)"/>
    <property type="match status" value="1"/>
</dbReference>
<dbReference type="GO" id="GO:0071972">
    <property type="term" value="F:peptidoglycan L,D-transpeptidase activity"/>
    <property type="evidence" value="ECO:0007669"/>
    <property type="project" value="TreeGrafter"/>
</dbReference>
<reference evidence="19 20" key="1">
    <citation type="journal article" date="2015" name="Stand. Genomic Sci.">
        <title>Genomic Encyclopedia of Bacterial and Archaeal Type Strains, Phase III: the genomes of soil and plant-associated and newly described type strains.</title>
        <authorList>
            <person name="Whitman W.B."/>
            <person name="Woyke T."/>
            <person name="Klenk H.P."/>
            <person name="Zhou Y."/>
            <person name="Lilburn T.G."/>
            <person name="Beck B.J."/>
            <person name="De Vos P."/>
            <person name="Vandamme P."/>
            <person name="Eisen J.A."/>
            <person name="Garrity G."/>
            <person name="Hugenholtz P."/>
            <person name="Kyrpides N.C."/>
        </authorList>
    </citation>
    <scope>NUCLEOTIDE SEQUENCE [LARGE SCALE GENOMIC DNA]</scope>
    <source>
        <strain evidence="19 20">CGMCC 1.10115</strain>
    </source>
</reference>
<dbReference type="GO" id="GO:0071555">
    <property type="term" value="P:cell wall organization"/>
    <property type="evidence" value="ECO:0007669"/>
    <property type="project" value="UniProtKB-KW"/>
</dbReference>
<dbReference type="InterPro" id="IPR001460">
    <property type="entry name" value="PCN-bd_Tpept"/>
</dbReference>
<feature type="compositionally biased region" description="Acidic residues" evidence="15">
    <location>
        <begin position="729"/>
        <end position="741"/>
    </location>
</feature>
<dbReference type="EC" id="3.4.16.4" evidence="5"/>
<dbReference type="PANTHER" id="PTHR30627">
    <property type="entry name" value="PEPTIDOGLYCAN D,D-TRANSPEPTIDASE"/>
    <property type="match status" value="1"/>
</dbReference>
<evidence type="ECO:0000256" key="14">
    <source>
        <dbReference type="SAM" id="Coils"/>
    </source>
</evidence>
<gene>
    <name evidence="19" type="ORF">IQ19_04471</name>
</gene>
<evidence type="ECO:0000256" key="5">
    <source>
        <dbReference type="ARBA" id="ARBA00012448"/>
    </source>
</evidence>
<dbReference type="InterPro" id="IPR012338">
    <property type="entry name" value="Beta-lactam/transpept-like"/>
</dbReference>
<name>A0A562JD15_9BACI</name>
<organism evidence="19 20">
    <name type="scientific">Cytobacillus oceanisediminis</name>
    <dbReference type="NCBI Taxonomy" id="665099"/>
    <lineage>
        <taxon>Bacteria</taxon>
        <taxon>Bacillati</taxon>
        <taxon>Bacillota</taxon>
        <taxon>Bacilli</taxon>
        <taxon>Bacillales</taxon>
        <taxon>Bacillaceae</taxon>
        <taxon>Cytobacillus</taxon>
    </lineage>
</organism>
<evidence type="ECO:0000256" key="10">
    <source>
        <dbReference type="ARBA" id="ARBA00022989"/>
    </source>
</evidence>
<evidence type="ECO:0000313" key="20">
    <source>
        <dbReference type="Proteomes" id="UP000318667"/>
    </source>
</evidence>
<dbReference type="Proteomes" id="UP000318667">
    <property type="component" value="Unassembled WGS sequence"/>
</dbReference>
<dbReference type="GO" id="GO:0005886">
    <property type="term" value="C:plasma membrane"/>
    <property type="evidence" value="ECO:0007669"/>
    <property type="project" value="UniProtKB-SubCell"/>
</dbReference>
<keyword evidence="12" id="KW-0961">Cell wall biogenesis/degradation</keyword>
<evidence type="ECO:0000256" key="6">
    <source>
        <dbReference type="ARBA" id="ARBA00022475"/>
    </source>
</evidence>
<dbReference type="InterPro" id="IPR036138">
    <property type="entry name" value="PBP_dimer_sf"/>
</dbReference>
<feature type="region of interest" description="Disordered" evidence="15">
    <location>
        <begin position="707"/>
        <end position="741"/>
    </location>
</feature>
<feature type="compositionally biased region" description="Basic and acidic residues" evidence="15">
    <location>
        <begin position="707"/>
        <end position="719"/>
    </location>
</feature>
<evidence type="ECO:0000256" key="16">
    <source>
        <dbReference type="SAM" id="Phobius"/>
    </source>
</evidence>
<dbReference type="GO" id="GO:0008360">
    <property type="term" value="P:regulation of cell shape"/>
    <property type="evidence" value="ECO:0007669"/>
    <property type="project" value="UniProtKB-KW"/>
</dbReference>
<dbReference type="UniPathway" id="UPA00219"/>
<dbReference type="InterPro" id="IPR050515">
    <property type="entry name" value="Beta-lactam/transpept"/>
</dbReference>
<evidence type="ECO:0000256" key="15">
    <source>
        <dbReference type="SAM" id="MobiDB-lite"/>
    </source>
</evidence>
<feature type="domain" description="Penicillin-binding protein dimerisation" evidence="18">
    <location>
        <begin position="72"/>
        <end position="315"/>
    </location>
</feature>
<dbReference type="Pfam" id="PF00905">
    <property type="entry name" value="Transpeptidase"/>
    <property type="match status" value="1"/>
</dbReference>
<keyword evidence="8" id="KW-0133">Cell shape</keyword>
<comment type="subcellular location">
    <subcellularLocation>
        <location evidence="2">Cell membrane</location>
    </subcellularLocation>
    <subcellularLocation>
        <location evidence="1">Membrane</location>
        <topology evidence="1">Single-pass membrane protein</topology>
    </subcellularLocation>
</comment>